<dbReference type="InterPro" id="IPR020547">
    <property type="entry name" value="ATP_synth_F1_esu_C"/>
</dbReference>
<keyword evidence="12" id="KW-1003">Cell membrane</keyword>
<dbReference type="SUPFAM" id="SSF51344">
    <property type="entry name" value="Epsilon subunit of F1F0-ATP synthase N-terminal domain"/>
    <property type="match status" value="1"/>
</dbReference>
<keyword evidence="7 12" id="KW-0472">Membrane</keyword>
<dbReference type="GO" id="GO:0046933">
    <property type="term" value="F:proton-transporting ATP synthase activity, rotational mechanism"/>
    <property type="evidence" value="ECO:0007669"/>
    <property type="project" value="UniProtKB-UniRule"/>
</dbReference>
<evidence type="ECO:0000256" key="9">
    <source>
        <dbReference type="ARBA" id="ARBA00023310"/>
    </source>
</evidence>
<evidence type="ECO:0000256" key="4">
    <source>
        <dbReference type="ARBA" id="ARBA00014480"/>
    </source>
</evidence>
<evidence type="ECO:0000256" key="10">
    <source>
        <dbReference type="ARBA" id="ARBA00030215"/>
    </source>
</evidence>
<feature type="domain" description="ATP synthase F1 complex delta/epsilon subunit N-terminal" evidence="15">
    <location>
        <begin position="8"/>
        <end position="88"/>
    </location>
</feature>
<evidence type="ECO:0000259" key="14">
    <source>
        <dbReference type="Pfam" id="PF00401"/>
    </source>
</evidence>
<name>A0A6G7B9K7_9LACO</name>
<dbReference type="RefSeq" id="WP_006729209.1">
    <property type="nucleotide sequence ID" value="NZ_CABKQA010000001.1"/>
</dbReference>
<evidence type="ECO:0000256" key="3">
    <source>
        <dbReference type="ARBA" id="ARBA00005712"/>
    </source>
</evidence>
<dbReference type="Pfam" id="PF02823">
    <property type="entry name" value="ATP-synt_DE_N"/>
    <property type="match status" value="1"/>
</dbReference>
<evidence type="ECO:0000256" key="12">
    <source>
        <dbReference type="HAMAP-Rule" id="MF_00530"/>
    </source>
</evidence>
<keyword evidence="5 12" id="KW-0813">Transport</keyword>
<reference evidence="16 17" key="1">
    <citation type="submission" date="2020-02" db="EMBL/GenBank/DDBJ databases">
        <title>Complete genome sequences of six Lactobacillus iners strains isolated from the human vagina.</title>
        <authorList>
            <person name="France M.T."/>
            <person name="Rutt L."/>
            <person name="Narina S."/>
            <person name="Arbaugh S."/>
            <person name="Humphrys M.S."/>
            <person name="Ma B."/>
            <person name="Hayward M.R."/>
            <person name="Relman D."/>
            <person name="Kwon D.S."/>
            <person name="Ravel J."/>
        </authorList>
    </citation>
    <scope>NUCLEOTIDE SEQUENCE [LARGE SCALE GENOMIC DNA]</scope>
    <source>
        <strain evidence="16 17">C0210C1</strain>
    </source>
</reference>
<evidence type="ECO:0000256" key="7">
    <source>
        <dbReference type="ARBA" id="ARBA00023136"/>
    </source>
</evidence>
<dbReference type="InterPro" id="IPR001469">
    <property type="entry name" value="ATP_synth_F1_dsu/esu"/>
</dbReference>
<dbReference type="NCBIfam" id="TIGR01216">
    <property type="entry name" value="ATP_synt_epsi"/>
    <property type="match status" value="1"/>
</dbReference>
<dbReference type="PANTHER" id="PTHR13822:SF10">
    <property type="entry name" value="ATP SYNTHASE EPSILON CHAIN, CHLOROPLASTIC"/>
    <property type="match status" value="1"/>
</dbReference>
<dbReference type="Pfam" id="PF00401">
    <property type="entry name" value="ATP-synt_DE"/>
    <property type="match status" value="1"/>
</dbReference>
<dbReference type="NCBIfam" id="NF001846">
    <property type="entry name" value="PRK00571.1-3"/>
    <property type="match status" value="1"/>
</dbReference>
<comment type="subcellular location">
    <subcellularLocation>
        <location evidence="2 12">Cell membrane</location>
        <topology evidence="2 12">Peripheral membrane protein</topology>
    </subcellularLocation>
</comment>
<dbReference type="GO" id="GO:0005524">
    <property type="term" value="F:ATP binding"/>
    <property type="evidence" value="ECO:0007669"/>
    <property type="project" value="UniProtKB-UniRule"/>
</dbReference>
<evidence type="ECO:0000259" key="15">
    <source>
        <dbReference type="Pfam" id="PF02823"/>
    </source>
</evidence>
<dbReference type="CDD" id="cd12152">
    <property type="entry name" value="F1-ATPase_delta"/>
    <property type="match status" value="1"/>
</dbReference>
<dbReference type="Gene3D" id="2.60.15.10">
    <property type="entry name" value="F0F1 ATP synthase delta/epsilon subunit, N-terminal"/>
    <property type="match status" value="1"/>
</dbReference>
<evidence type="ECO:0000313" key="16">
    <source>
        <dbReference type="EMBL" id="QIH24009.1"/>
    </source>
</evidence>
<dbReference type="InterPro" id="IPR020546">
    <property type="entry name" value="ATP_synth_F1_dsu/esu_N"/>
</dbReference>
<evidence type="ECO:0000256" key="11">
    <source>
        <dbReference type="ARBA" id="ARBA00031795"/>
    </source>
</evidence>
<dbReference type="InterPro" id="IPR036794">
    <property type="entry name" value="ATP_F1_dsu/esu_C_sf"/>
</dbReference>
<dbReference type="AlphaFoldDB" id="A0A6G7B9K7"/>
<dbReference type="Gene3D" id="1.20.5.440">
    <property type="entry name" value="ATP synthase delta/epsilon subunit, C-terminal domain"/>
    <property type="match status" value="1"/>
</dbReference>
<evidence type="ECO:0000256" key="6">
    <source>
        <dbReference type="ARBA" id="ARBA00023065"/>
    </source>
</evidence>
<dbReference type="GO" id="GO:0045259">
    <property type="term" value="C:proton-transporting ATP synthase complex"/>
    <property type="evidence" value="ECO:0007669"/>
    <property type="project" value="UniProtKB-KW"/>
</dbReference>
<organism evidence="16 17">
    <name type="scientific">Lactobacillus iners</name>
    <dbReference type="NCBI Taxonomy" id="147802"/>
    <lineage>
        <taxon>Bacteria</taxon>
        <taxon>Bacillati</taxon>
        <taxon>Bacillota</taxon>
        <taxon>Bacilli</taxon>
        <taxon>Lactobacillales</taxon>
        <taxon>Lactobacillaceae</taxon>
        <taxon>Lactobacillus</taxon>
    </lineage>
</organism>
<dbReference type="EMBL" id="CP049228">
    <property type="protein sequence ID" value="QIH24009.1"/>
    <property type="molecule type" value="Genomic_DNA"/>
</dbReference>
<dbReference type="Proteomes" id="UP000501676">
    <property type="component" value="Chromosome"/>
</dbReference>
<proteinExistence type="inferred from homology"/>
<evidence type="ECO:0000313" key="17">
    <source>
        <dbReference type="Proteomes" id="UP000501676"/>
    </source>
</evidence>
<comment type="similarity">
    <text evidence="3 12 13">Belongs to the ATPase epsilon chain family.</text>
</comment>
<evidence type="ECO:0000256" key="8">
    <source>
        <dbReference type="ARBA" id="ARBA00023196"/>
    </source>
</evidence>
<keyword evidence="6 12" id="KW-0406">Ion transport</keyword>
<accession>A0A6G7B9K7</accession>
<dbReference type="GO" id="GO:0005886">
    <property type="term" value="C:plasma membrane"/>
    <property type="evidence" value="ECO:0007669"/>
    <property type="project" value="UniProtKB-SubCell"/>
</dbReference>
<sequence length="144" mass="16289">MVEAEKLLTVTVVTPDGVIYSHRSSKISFRAIDGERTILYNHLPLITPLAIAEVKVKRESKHGVDHIAVNGGYMEFSDNKATIIADSAERARNINVERAQVAKERAEKHIQEAKSHHNDREMYKAKIALERALNRLHVRENLGK</sequence>
<protein>
    <recommendedName>
        <fullName evidence="4 12">ATP synthase epsilon chain</fullName>
    </recommendedName>
    <alternativeName>
        <fullName evidence="11 12">ATP synthase F1 sector epsilon subunit</fullName>
    </alternativeName>
    <alternativeName>
        <fullName evidence="10 12">F-ATPase epsilon subunit</fullName>
    </alternativeName>
</protein>
<keyword evidence="9 12" id="KW-0066">ATP synthesis</keyword>
<comment type="function">
    <text evidence="1 12">Produces ATP from ADP in the presence of a proton gradient across the membrane.</text>
</comment>
<dbReference type="PANTHER" id="PTHR13822">
    <property type="entry name" value="ATP SYNTHASE DELTA/EPSILON CHAIN"/>
    <property type="match status" value="1"/>
</dbReference>
<keyword evidence="12" id="KW-0375">Hydrogen ion transport</keyword>
<feature type="domain" description="ATP synthase epsilon subunit C-terminal" evidence="14">
    <location>
        <begin position="93"/>
        <end position="138"/>
    </location>
</feature>
<dbReference type="SUPFAM" id="SSF46604">
    <property type="entry name" value="Epsilon subunit of F1F0-ATP synthase C-terminal domain"/>
    <property type="match status" value="1"/>
</dbReference>
<keyword evidence="8 12" id="KW-0139">CF(1)</keyword>
<evidence type="ECO:0000256" key="1">
    <source>
        <dbReference type="ARBA" id="ARBA00003543"/>
    </source>
</evidence>
<comment type="subunit">
    <text evidence="12 13">F-type ATPases have 2 components, CF(1) - the catalytic core - and CF(0) - the membrane proton channel. CF(1) has five subunits: alpha(3), beta(3), gamma(1), delta(1), epsilon(1). CF(0) has three main subunits: a, b and c.</text>
</comment>
<gene>
    <name evidence="12" type="primary">atpC</name>
    <name evidence="16" type="ORF">G6Z83_04780</name>
</gene>
<evidence type="ECO:0000256" key="13">
    <source>
        <dbReference type="RuleBase" id="RU003656"/>
    </source>
</evidence>
<evidence type="ECO:0000256" key="2">
    <source>
        <dbReference type="ARBA" id="ARBA00004202"/>
    </source>
</evidence>
<dbReference type="HAMAP" id="MF_00530">
    <property type="entry name" value="ATP_synth_epsil_bac"/>
    <property type="match status" value="1"/>
</dbReference>
<evidence type="ECO:0000256" key="5">
    <source>
        <dbReference type="ARBA" id="ARBA00022448"/>
    </source>
</evidence>
<dbReference type="InterPro" id="IPR036771">
    <property type="entry name" value="ATPsynth_dsu/esu_N"/>
</dbReference>
<dbReference type="GeneID" id="93221661"/>